<keyword evidence="4" id="KW-1185">Reference proteome</keyword>
<reference evidence="4" key="1">
    <citation type="journal article" date="2019" name="Int. J. Syst. Evol. Microbiol.">
        <title>The Global Catalogue of Microorganisms (GCM) 10K type strain sequencing project: providing services to taxonomists for standard genome sequencing and annotation.</title>
        <authorList>
            <consortium name="The Broad Institute Genomics Platform"/>
            <consortium name="The Broad Institute Genome Sequencing Center for Infectious Disease"/>
            <person name="Wu L."/>
            <person name="Ma J."/>
        </authorList>
    </citation>
    <scope>NUCLEOTIDE SEQUENCE [LARGE SCALE GENOMIC DNA]</scope>
    <source>
        <strain evidence="4">CGMCC 4.7304</strain>
    </source>
</reference>
<evidence type="ECO:0000313" key="4">
    <source>
        <dbReference type="Proteomes" id="UP001596083"/>
    </source>
</evidence>
<proteinExistence type="predicted"/>
<evidence type="ECO:0000256" key="1">
    <source>
        <dbReference type="SAM" id="MobiDB-lite"/>
    </source>
</evidence>
<dbReference type="RefSeq" id="WP_390316750.1">
    <property type="nucleotide sequence ID" value="NZ_JBHSPB010000008.1"/>
</dbReference>
<dbReference type="EMBL" id="JBHSPB010000008">
    <property type="protein sequence ID" value="MFC5721460.1"/>
    <property type="molecule type" value="Genomic_DNA"/>
</dbReference>
<name>A0ABW0YY02_9ACTN</name>
<gene>
    <name evidence="3" type="ORF">ACFP1Z_14910</name>
</gene>
<feature type="region of interest" description="Disordered" evidence="1">
    <location>
        <begin position="1"/>
        <end position="45"/>
    </location>
</feature>
<protein>
    <submittedName>
        <fullName evidence="3">DUF397 domain-containing protein</fullName>
    </submittedName>
</protein>
<sequence>MINGDQKHTTWRKSSYSNGQSSCVEVSDHVPGTVPVRDSKHPDGPALAVPVPVWAAFVTAVRAGRLRSG</sequence>
<feature type="domain" description="DUF397" evidence="2">
    <location>
        <begin position="10"/>
        <end position="62"/>
    </location>
</feature>
<comment type="caution">
    <text evidence="3">The sequence shown here is derived from an EMBL/GenBank/DDBJ whole genome shotgun (WGS) entry which is preliminary data.</text>
</comment>
<dbReference type="Pfam" id="PF04149">
    <property type="entry name" value="DUF397"/>
    <property type="match status" value="1"/>
</dbReference>
<dbReference type="InterPro" id="IPR007278">
    <property type="entry name" value="DUF397"/>
</dbReference>
<accession>A0ABW0YY02</accession>
<feature type="compositionally biased region" description="Polar residues" evidence="1">
    <location>
        <begin position="12"/>
        <end position="24"/>
    </location>
</feature>
<evidence type="ECO:0000313" key="3">
    <source>
        <dbReference type="EMBL" id="MFC5721460.1"/>
    </source>
</evidence>
<organism evidence="3 4">
    <name type="scientific">Streptomyces gamaensis</name>
    <dbReference type="NCBI Taxonomy" id="1763542"/>
    <lineage>
        <taxon>Bacteria</taxon>
        <taxon>Bacillati</taxon>
        <taxon>Actinomycetota</taxon>
        <taxon>Actinomycetes</taxon>
        <taxon>Kitasatosporales</taxon>
        <taxon>Streptomycetaceae</taxon>
        <taxon>Streptomyces</taxon>
    </lineage>
</organism>
<dbReference type="Proteomes" id="UP001596083">
    <property type="component" value="Unassembled WGS sequence"/>
</dbReference>
<evidence type="ECO:0000259" key="2">
    <source>
        <dbReference type="Pfam" id="PF04149"/>
    </source>
</evidence>